<dbReference type="AlphaFoldDB" id="C3XDE4"/>
<reference evidence="2 3" key="1">
    <citation type="journal article" date="2014" name="Genome Announc.">
        <title>Draft genome sequences of six enterohepatic helicobacter species isolated from humans and one from rhesus macaques.</title>
        <authorList>
            <person name="Shen Z."/>
            <person name="Sheh A."/>
            <person name="Young S.K."/>
            <person name="Abouelliel A."/>
            <person name="Ward D.V."/>
            <person name="Earl A.M."/>
            <person name="Fox J.G."/>
        </authorList>
    </citation>
    <scope>NUCLEOTIDE SEQUENCE [LARGE SCALE GENOMIC DNA]</scope>
    <source>
        <strain evidence="2 3">ATCC 43879</strain>
    </source>
</reference>
<accession>C3XDE4</accession>
<organism evidence="2 3">
    <name type="scientific">Helicobacter bilis ATCC 43879</name>
    <dbReference type="NCBI Taxonomy" id="613026"/>
    <lineage>
        <taxon>Bacteria</taxon>
        <taxon>Pseudomonadati</taxon>
        <taxon>Campylobacterota</taxon>
        <taxon>Epsilonproteobacteria</taxon>
        <taxon>Campylobacterales</taxon>
        <taxon>Helicobacteraceae</taxon>
        <taxon>Helicobacter</taxon>
    </lineage>
</organism>
<evidence type="ECO:0000313" key="2">
    <source>
        <dbReference type="EMBL" id="EEO23033.2"/>
    </source>
</evidence>
<comment type="caution">
    <text evidence="2">The sequence shown here is derived from an EMBL/GenBank/DDBJ whole genome shotgun (WGS) entry which is preliminary data.</text>
</comment>
<dbReference type="RefSeq" id="WP_020995424.1">
    <property type="nucleotide sequence ID" value="NZ_KI392032.1"/>
</dbReference>
<evidence type="ECO:0000256" key="1">
    <source>
        <dbReference type="SAM" id="Phobius"/>
    </source>
</evidence>
<feature type="transmembrane region" description="Helical" evidence="1">
    <location>
        <begin position="146"/>
        <end position="172"/>
    </location>
</feature>
<feature type="transmembrane region" description="Helical" evidence="1">
    <location>
        <begin position="114"/>
        <end position="134"/>
    </location>
</feature>
<proteinExistence type="predicted"/>
<keyword evidence="1" id="KW-0472">Membrane</keyword>
<keyword evidence="1" id="KW-1133">Transmembrane helix</keyword>
<dbReference type="HOGENOM" id="CLU_1093123_0_0_7"/>
<feature type="transmembrane region" description="Helical" evidence="1">
    <location>
        <begin position="213"/>
        <end position="242"/>
    </location>
</feature>
<dbReference type="EMBL" id="ACDN02000002">
    <property type="protein sequence ID" value="EEO23033.2"/>
    <property type="molecule type" value="Genomic_DNA"/>
</dbReference>
<evidence type="ECO:0000313" key="3">
    <source>
        <dbReference type="Proteomes" id="UP000005085"/>
    </source>
</evidence>
<dbReference type="Proteomes" id="UP000005085">
    <property type="component" value="Unassembled WGS sequence"/>
</dbReference>
<gene>
    <name evidence="2" type="ORF">HRAG_00090</name>
</gene>
<keyword evidence="3" id="KW-1185">Reference proteome</keyword>
<name>C3XDE4_9HELI</name>
<feature type="transmembrane region" description="Helical" evidence="1">
    <location>
        <begin position="178"/>
        <end position="201"/>
    </location>
</feature>
<sequence length="261" mass="29548">MQNERLKGVILSNGFIKADNGEIYELSLTHINNLYDIQGYSLINRQVIFDIHNDIACNIDIEITPQNNQHTTTESISTNTSQIHAETTPKGYIIPLENITLFKRRVKIMLVCNFILPIFVIPLFIAAYMQFLLTKQIAIQAQSKTLMFYFFMSSGSMYFITLLALFSGIFGIEMSGELFFGFIGFSSISIFIGMILYLRLLGKITGEKLFMSAFYIVLCAGLVGRFVLPLGIICLILAPIFYSIAWLRIKMILCVIDSIKP</sequence>
<keyword evidence="1" id="KW-0812">Transmembrane</keyword>
<protein>
    <submittedName>
        <fullName evidence="2">Uncharacterized protein</fullName>
    </submittedName>
</protein>